<name>A0ABP8HDG3_9BURK</name>
<accession>A0ABP8HDG3</accession>
<evidence type="ECO:0000313" key="2">
    <source>
        <dbReference type="Proteomes" id="UP001500975"/>
    </source>
</evidence>
<gene>
    <name evidence="1" type="ORF">GCM10023165_16110</name>
</gene>
<sequence>MRRHARYCMVYVDARVLVPLFQYAAHSAAAATVYLREKAKLVAAACIPAS</sequence>
<organism evidence="1 2">
    <name type="scientific">Variovorax defluvii</name>
    <dbReference type="NCBI Taxonomy" id="913761"/>
    <lineage>
        <taxon>Bacteria</taxon>
        <taxon>Pseudomonadati</taxon>
        <taxon>Pseudomonadota</taxon>
        <taxon>Betaproteobacteria</taxon>
        <taxon>Burkholderiales</taxon>
        <taxon>Comamonadaceae</taxon>
        <taxon>Variovorax</taxon>
    </lineage>
</organism>
<proteinExistence type="predicted"/>
<comment type="caution">
    <text evidence="1">The sequence shown here is derived from an EMBL/GenBank/DDBJ whole genome shotgun (WGS) entry which is preliminary data.</text>
</comment>
<protein>
    <submittedName>
        <fullName evidence="1">Uncharacterized protein</fullName>
    </submittedName>
</protein>
<reference evidence="2" key="1">
    <citation type="journal article" date="2019" name="Int. J. Syst. Evol. Microbiol.">
        <title>The Global Catalogue of Microorganisms (GCM) 10K type strain sequencing project: providing services to taxonomists for standard genome sequencing and annotation.</title>
        <authorList>
            <consortium name="The Broad Institute Genomics Platform"/>
            <consortium name="The Broad Institute Genome Sequencing Center for Infectious Disease"/>
            <person name="Wu L."/>
            <person name="Ma J."/>
        </authorList>
    </citation>
    <scope>NUCLEOTIDE SEQUENCE [LARGE SCALE GENOMIC DNA]</scope>
    <source>
        <strain evidence="2">JCM 17804</strain>
    </source>
</reference>
<dbReference type="EMBL" id="BAABGJ010000012">
    <property type="protein sequence ID" value="GAA4337828.1"/>
    <property type="molecule type" value="Genomic_DNA"/>
</dbReference>
<dbReference type="Proteomes" id="UP001500975">
    <property type="component" value="Unassembled WGS sequence"/>
</dbReference>
<keyword evidence="2" id="KW-1185">Reference proteome</keyword>
<evidence type="ECO:0000313" key="1">
    <source>
        <dbReference type="EMBL" id="GAA4337828.1"/>
    </source>
</evidence>